<feature type="compositionally biased region" description="Polar residues" evidence="5">
    <location>
        <begin position="275"/>
        <end position="304"/>
    </location>
</feature>
<organism evidence="7 8">
    <name type="scientific">Seriola dumerili</name>
    <name type="common">Greater amberjack</name>
    <name type="synonym">Caranx dumerili</name>
    <dbReference type="NCBI Taxonomy" id="41447"/>
    <lineage>
        <taxon>Eukaryota</taxon>
        <taxon>Metazoa</taxon>
        <taxon>Chordata</taxon>
        <taxon>Craniata</taxon>
        <taxon>Vertebrata</taxon>
        <taxon>Euteleostomi</taxon>
        <taxon>Actinopterygii</taxon>
        <taxon>Neopterygii</taxon>
        <taxon>Teleostei</taxon>
        <taxon>Neoteleostei</taxon>
        <taxon>Acanthomorphata</taxon>
        <taxon>Carangaria</taxon>
        <taxon>Carangiformes</taxon>
        <taxon>Carangidae</taxon>
        <taxon>Seriola</taxon>
    </lineage>
</organism>
<evidence type="ECO:0000256" key="5">
    <source>
        <dbReference type="SAM" id="MobiDB-lite"/>
    </source>
</evidence>
<accession>A0A3B4U5R9</accession>
<evidence type="ECO:0000313" key="7">
    <source>
        <dbReference type="Ensembl" id="ENSSDUP00000013220.1"/>
    </source>
</evidence>
<evidence type="ECO:0000256" key="4">
    <source>
        <dbReference type="ARBA" id="ARBA00022801"/>
    </source>
</evidence>
<dbReference type="InterPro" id="IPR016202">
    <property type="entry name" value="DNase_I"/>
</dbReference>
<dbReference type="Proteomes" id="UP000261420">
    <property type="component" value="Unplaced"/>
</dbReference>
<dbReference type="GO" id="GO:0005634">
    <property type="term" value="C:nucleus"/>
    <property type="evidence" value="ECO:0007669"/>
    <property type="project" value="TreeGrafter"/>
</dbReference>
<evidence type="ECO:0000256" key="1">
    <source>
        <dbReference type="ARBA" id="ARBA00007359"/>
    </source>
</evidence>
<keyword evidence="4" id="KW-0378">Hydrolase</keyword>
<dbReference type="PANTHER" id="PTHR11371:SF26">
    <property type="entry name" value="DEOXYRIBONUCLEASE"/>
    <property type="match status" value="1"/>
</dbReference>
<dbReference type="PRINTS" id="PR00130">
    <property type="entry name" value="DNASEI"/>
</dbReference>
<proteinExistence type="inferred from homology"/>
<dbReference type="STRING" id="41447.ENSSDUP00000013220"/>
<evidence type="ECO:0000313" key="8">
    <source>
        <dbReference type="Proteomes" id="UP000261420"/>
    </source>
</evidence>
<feature type="compositionally biased region" description="Basic residues" evidence="5">
    <location>
        <begin position="316"/>
        <end position="340"/>
    </location>
</feature>
<dbReference type="GO" id="GO:0004530">
    <property type="term" value="F:deoxyribonuclease I activity"/>
    <property type="evidence" value="ECO:0007669"/>
    <property type="project" value="TreeGrafter"/>
</dbReference>
<reference evidence="7" key="2">
    <citation type="submission" date="2025-09" db="UniProtKB">
        <authorList>
            <consortium name="Ensembl"/>
        </authorList>
    </citation>
    <scope>IDENTIFICATION</scope>
</reference>
<reference evidence="7" key="1">
    <citation type="submission" date="2025-08" db="UniProtKB">
        <authorList>
            <consortium name="Ensembl"/>
        </authorList>
    </citation>
    <scope>IDENTIFICATION</scope>
</reference>
<evidence type="ECO:0000256" key="2">
    <source>
        <dbReference type="ARBA" id="ARBA00022722"/>
    </source>
</evidence>
<dbReference type="InterPro" id="IPR005135">
    <property type="entry name" value="Endo/exonuclease/phosphatase"/>
</dbReference>
<dbReference type="GO" id="GO:0006308">
    <property type="term" value="P:DNA catabolic process"/>
    <property type="evidence" value="ECO:0007669"/>
    <property type="project" value="InterPro"/>
</dbReference>
<comment type="similarity">
    <text evidence="1">Belongs to the DNase I family.</text>
</comment>
<feature type="domain" description="Endonuclease/exonuclease/phosphatase" evidence="6">
    <location>
        <begin position="23"/>
        <end position="254"/>
    </location>
</feature>
<dbReference type="Ensembl" id="ENSSDUT00000013462.1">
    <property type="protein sequence ID" value="ENSSDUP00000013220.1"/>
    <property type="gene ID" value="ENSSDUG00000009611.1"/>
</dbReference>
<dbReference type="OMA" id="NFQVEFG"/>
<feature type="region of interest" description="Disordered" evidence="5">
    <location>
        <begin position="262"/>
        <end position="399"/>
    </location>
</feature>
<protein>
    <submittedName>
        <fullName evidence="7">Deoxyribonuclease-1-like</fullName>
    </submittedName>
</protein>
<keyword evidence="2" id="KW-0540">Nuclease</keyword>
<dbReference type="SUPFAM" id="SSF56219">
    <property type="entry name" value="DNase I-like"/>
    <property type="match status" value="1"/>
</dbReference>
<dbReference type="InterPro" id="IPR036691">
    <property type="entry name" value="Endo/exonu/phosph_ase_sf"/>
</dbReference>
<dbReference type="Pfam" id="PF03372">
    <property type="entry name" value="Exo_endo_phos"/>
    <property type="match status" value="1"/>
</dbReference>
<dbReference type="Gene3D" id="3.60.10.10">
    <property type="entry name" value="Endonuclease/exonuclease/phosphatase"/>
    <property type="match status" value="1"/>
</dbReference>
<name>A0A3B4U5R9_SERDU</name>
<sequence>MKVAAFNAKNLGVKKVTDKTISRYLTKIISQYSVIVILEVVDKSGEAMKTLKQELNKTSCNRQRPYSMVASVQLGRDTYKEQFVCFYRQDEVTLTDFHQYEDNQAGDEDAFAREPFILRFSCPATDVEDLVLIPVHTKPEDSLKELDELYDVVDAVRKKWGTDNIMILGDFNADGRYLSKKKKEQIRILSAPYHWLIDDDVDTTTSNSNDNTYDRIVVYGDTMLEAVVPRSAKSFNFQRKFKLTDKETLSISDHYPVEVELKSSQKHKVPRQRTMAVSHNTKTTSIKGQTQRKGPQKKTTQSEGPQKKKVQPVTPQKKKVQPAAPQKKKTQQAAPQKKKTQPAAPQKKTQPAAPQKKKTQPAAPQKKTQPAAPQKKTMAVKRKREQSSVTPTKRRRLDE</sequence>
<dbReference type="GeneTree" id="ENSGT00950000182846"/>
<dbReference type="GO" id="GO:0003677">
    <property type="term" value="F:DNA binding"/>
    <property type="evidence" value="ECO:0007669"/>
    <property type="project" value="TreeGrafter"/>
</dbReference>
<keyword evidence="3" id="KW-0255">Endonuclease</keyword>
<dbReference type="CDD" id="cd10282">
    <property type="entry name" value="DNase1"/>
    <property type="match status" value="1"/>
</dbReference>
<dbReference type="SMART" id="SM00476">
    <property type="entry name" value="DNaseIc"/>
    <property type="match status" value="1"/>
</dbReference>
<evidence type="ECO:0000256" key="3">
    <source>
        <dbReference type="ARBA" id="ARBA00022759"/>
    </source>
</evidence>
<feature type="compositionally biased region" description="Low complexity" evidence="5">
    <location>
        <begin position="341"/>
        <end position="377"/>
    </location>
</feature>
<dbReference type="PANTHER" id="PTHR11371">
    <property type="entry name" value="DEOXYRIBONUCLEASE"/>
    <property type="match status" value="1"/>
</dbReference>
<evidence type="ECO:0000259" key="6">
    <source>
        <dbReference type="Pfam" id="PF03372"/>
    </source>
</evidence>
<keyword evidence="8" id="KW-1185">Reference proteome</keyword>
<dbReference type="AlphaFoldDB" id="A0A3B4U5R9"/>